<dbReference type="Proteomes" id="UP000299102">
    <property type="component" value="Unassembled WGS sequence"/>
</dbReference>
<gene>
    <name evidence="1" type="ORF">EVAR_48369_1</name>
</gene>
<accession>A0A4C1WIJ3</accession>
<keyword evidence="2" id="KW-1185">Reference proteome</keyword>
<reference evidence="1 2" key="1">
    <citation type="journal article" date="2019" name="Commun. Biol.">
        <title>The bagworm genome reveals a unique fibroin gene that provides high tensile strength.</title>
        <authorList>
            <person name="Kono N."/>
            <person name="Nakamura H."/>
            <person name="Ohtoshi R."/>
            <person name="Tomita M."/>
            <person name="Numata K."/>
            <person name="Arakawa K."/>
        </authorList>
    </citation>
    <scope>NUCLEOTIDE SEQUENCE [LARGE SCALE GENOMIC DNA]</scope>
</reference>
<proteinExistence type="predicted"/>
<evidence type="ECO:0000313" key="2">
    <source>
        <dbReference type="Proteomes" id="UP000299102"/>
    </source>
</evidence>
<protein>
    <submittedName>
        <fullName evidence="1">Uncharacterized protein</fullName>
    </submittedName>
</protein>
<name>A0A4C1WIJ3_EUMVA</name>
<dbReference type="AlphaFoldDB" id="A0A4C1WIJ3"/>
<comment type="caution">
    <text evidence="1">The sequence shown here is derived from an EMBL/GenBank/DDBJ whole genome shotgun (WGS) entry which is preliminary data.</text>
</comment>
<dbReference type="EMBL" id="BGZK01000578">
    <property type="protein sequence ID" value="GBP51276.1"/>
    <property type="molecule type" value="Genomic_DNA"/>
</dbReference>
<organism evidence="1 2">
    <name type="scientific">Eumeta variegata</name>
    <name type="common">Bagworm moth</name>
    <name type="synonym">Eumeta japonica</name>
    <dbReference type="NCBI Taxonomy" id="151549"/>
    <lineage>
        <taxon>Eukaryota</taxon>
        <taxon>Metazoa</taxon>
        <taxon>Ecdysozoa</taxon>
        <taxon>Arthropoda</taxon>
        <taxon>Hexapoda</taxon>
        <taxon>Insecta</taxon>
        <taxon>Pterygota</taxon>
        <taxon>Neoptera</taxon>
        <taxon>Endopterygota</taxon>
        <taxon>Lepidoptera</taxon>
        <taxon>Glossata</taxon>
        <taxon>Ditrysia</taxon>
        <taxon>Tineoidea</taxon>
        <taxon>Psychidae</taxon>
        <taxon>Oiketicinae</taxon>
        <taxon>Eumeta</taxon>
    </lineage>
</organism>
<evidence type="ECO:0000313" key="1">
    <source>
        <dbReference type="EMBL" id="GBP51276.1"/>
    </source>
</evidence>
<sequence>MDELSDKCLLYADNQVNLALLACELQKMVTGCPVTGVRVLAARMAGRNCLIYGGRYGSFPLFYRFDRRRFPEIMNRNKQQLLLLANVILSLFLITPKKKSAPFCRDCERSLKCSYIRDNLLYKWFPIANRVNDSHDEKDQGSSQESTS</sequence>